<evidence type="ECO:0000313" key="2">
    <source>
        <dbReference type="Proteomes" id="UP000030364"/>
    </source>
</evidence>
<name>A0A0A2WQV6_THEFI</name>
<dbReference type="PATRIC" id="fig|276.5.peg.2061"/>
<proteinExistence type="predicted"/>
<dbReference type="STRING" id="276.THFILI_04665"/>
<comment type="caution">
    <text evidence="1">The sequence shown here is derived from an EMBL/GenBank/DDBJ whole genome shotgun (WGS) entry which is preliminary data.</text>
</comment>
<evidence type="ECO:0000313" key="1">
    <source>
        <dbReference type="EMBL" id="KGQ21137.1"/>
    </source>
</evidence>
<organism evidence="1 2">
    <name type="scientific">Thermus filiformis</name>
    <dbReference type="NCBI Taxonomy" id="276"/>
    <lineage>
        <taxon>Bacteria</taxon>
        <taxon>Thermotogati</taxon>
        <taxon>Deinococcota</taxon>
        <taxon>Deinococci</taxon>
        <taxon>Thermales</taxon>
        <taxon>Thermaceae</taxon>
        <taxon>Thermus</taxon>
    </lineage>
</organism>
<keyword evidence="2" id="KW-1185">Reference proteome</keyword>
<reference evidence="1 2" key="1">
    <citation type="journal article" date="2015" name="Genome Announc.">
        <title>Draft Genome Sequence of the Thermophile Thermus filiformis ATCC 43280, Producer of Carotenoid-(Di)glucoside-Branched Fatty Acid (Di)esters and Source of Hyperthermostable Enzymes of Biotechnological Interest.</title>
        <authorList>
            <person name="Mandelli F."/>
            <person name="Oliveira Ramires B."/>
            <person name="Couger M.B."/>
            <person name="Paixao D.A."/>
            <person name="Camilo C.M."/>
            <person name="Polikarpov I."/>
            <person name="Prade R."/>
            <person name="Riano-Pachon D.M."/>
            <person name="Squina F.M."/>
        </authorList>
    </citation>
    <scope>NUCLEOTIDE SEQUENCE [LARGE SCALE GENOMIC DNA]</scope>
    <source>
        <strain evidence="1 2">ATCC 43280</strain>
    </source>
</reference>
<dbReference type="AlphaFoldDB" id="A0A0A2WQV6"/>
<gene>
    <name evidence="1" type="ORF">THFILI_04665</name>
</gene>
<dbReference type="OrthoDB" id="26327at2"/>
<protein>
    <submittedName>
        <fullName evidence="1">Uncharacterized protein</fullName>
    </submittedName>
</protein>
<dbReference type="Proteomes" id="UP000030364">
    <property type="component" value="Unassembled WGS sequence"/>
</dbReference>
<sequence>MENYAELFLSDEALTEGLTDEEARELLSWLLGLAEETDEAHLPHLKRLGQEVARLSRDYGVPVDELIALVELAWGEAPPPALRA</sequence>
<dbReference type="RefSeq" id="WP_038066831.1">
    <property type="nucleotide sequence ID" value="NZ_JPSL02000038.1"/>
</dbReference>
<dbReference type="EMBL" id="JPSL02000038">
    <property type="protein sequence ID" value="KGQ21137.1"/>
    <property type="molecule type" value="Genomic_DNA"/>
</dbReference>
<accession>A0A0A2WQV6</accession>